<keyword evidence="2" id="KW-0813">Transport</keyword>
<dbReference type="InterPro" id="IPR004682">
    <property type="entry name" value="TRAP_DctP"/>
</dbReference>
<organism evidence="5 6">
    <name type="scientific">Tistlia consotensis USBA 355</name>
    <dbReference type="NCBI Taxonomy" id="560819"/>
    <lineage>
        <taxon>Bacteria</taxon>
        <taxon>Pseudomonadati</taxon>
        <taxon>Pseudomonadota</taxon>
        <taxon>Alphaproteobacteria</taxon>
        <taxon>Rhodospirillales</taxon>
        <taxon>Rhodovibrionaceae</taxon>
        <taxon>Tistlia</taxon>
    </lineage>
</organism>
<evidence type="ECO:0000313" key="5">
    <source>
        <dbReference type="EMBL" id="SMF02296.1"/>
    </source>
</evidence>
<accession>A0A1Y6BHZ6</accession>
<reference evidence="5 6" key="1">
    <citation type="submission" date="2017-04" db="EMBL/GenBank/DDBJ databases">
        <authorList>
            <person name="Afonso C.L."/>
            <person name="Miller P.J."/>
            <person name="Scott M.A."/>
            <person name="Spackman E."/>
            <person name="Goraichik I."/>
            <person name="Dimitrov K.M."/>
            <person name="Suarez D.L."/>
            <person name="Swayne D.E."/>
        </authorList>
    </citation>
    <scope>NUCLEOTIDE SEQUENCE [LARGE SCALE GENOMIC DNA]</scope>
    <source>
        <strain evidence="5 6">USBA 355</strain>
    </source>
</reference>
<evidence type="ECO:0000256" key="3">
    <source>
        <dbReference type="ARBA" id="ARBA00022729"/>
    </source>
</evidence>
<dbReference type="PANTHER" id="PTHR33376:SF7">
    <property type="entry name" value="C4-DICARBOXYLATE-BINDING PROTEIN DCTB"/>
    <property type="match status" value="1"/>
</dbReference>
<dbReference type="PANTHER" id="PTHR33376">
    <property type="match status" value="1"/>
</dbReference>
<dbReference type="NCBIfam" id="TIGR00787">
    <property type="entry name" value="dctP"/>
    <property type="match status" value="1"/>
</dbReference>
<keyword evidence="3 4" id="KW-0732">Signal</keyword>
<dbReference type="GO" id="GO:0030288">
    <property type="term" value="C:outer membrane-bounded periplasmic space"/>
    <property type="evidence" value="ECO:0007669"/>
    <property type="project" value="InterPro"/>
</dbReference>
<dbReference type="AlphaFoldDB" id="A0A1Y6BHZ6"/>
<gene>
    <name evidence="5" type="ORF">SAMN05428998_10341</name>
</gene>
<evidence type="ECO:0000256" key="2">
    <source>
        <dbReference type="ARBA" id="ARBA00022448"/>
    </source>
</evidence>
<keyword evidence="5" id="KW-0675">Receptor</keyword>
<dbReference type="PIRSF" id="PIRSF006470">
    <property type="entry name" value="DctB"/>
    <property type="match status" value="1"/>
</dbReference>
<feature type="chain" id="PRO_5012215725" evidence="4">
    <location>
        <begin position="26"/>
        <end position="343"/>
    </location>
</feature>
<evidence type="ECO:0000313" key="6">
    <source>
        <dbReference type="Proteomes" id="UP000192917"/>
    </source>
</evidence>
<keyword evidence="6" id="KW-1185">Reference proteome</keyword>
<dbReference type="InterPro" id="IPR038404">
    <property type="entry name" value="TRAP_DctP_sf"/>
</dbReference>
<proteinExistence type="inferred from homology"/>
<protein>
    <submittedName>
        <fullName evidence="5">Tripartite ATP-independent transporter solute receptor, DctP family</fullName>
    </submittedName>
</protein>
<dbReference type="Pfam" id="PF03480">
    <property type="entry name" value="DctP"/>
    <property type="match status" value="1"/>
</dbReference>
<comment type="similarity">
    <text evidence="1">Belongs to the bacterial solute-binding protein 7 family.</text>
</comment>
<dbReference type="STRING" id="560819.SAMN05428998_10341"/>
<name>A0A1Y6BHZ6_9PROT</name>
<dbReference type="InterPro" id="IPR018389">
    <property type="entry name" value="DctP_fam"/>
</dbReference>
<dbReference type="Gene3D" id="3.40.190.170">
    <property type="entry name" value="Bacterial extracellular solute-binding protein, family 7"/>
    <property type="match status" value="1"/>
</dbReference>
<dbReference type="NCBIfam" id="NF037995">
    <property type="entry name" value="TRAP_S1"/>
    <property type="match status" value="1"/>
</dbReference>
<evidence type="ECO:0000256" key="1">
    <source>
        <dbReference type="ARBA" id="ARBA00009023"/>
    </source>
</evidence>
<dbReference type="GO" id="GO:0055085">
    <property type="term" value="P:transmembrane transport"/>
    <property type="evidence" value="ECO:0007669"/>
    <property type="project" value="InterPro"/>
</dbReference>
<sequence>MIGSRSLLLAAATAAALTASGSGLAAAQTTIKFAHVDPADWTSSKKGAASEIFKNLVESESGGRIKVELYPAGQLGGEKELVAQAQSGAIQMTMVSGVYGSFCKEASILDTPYLFASAPVAWKVLDGPFGRKLAEHCLKKTALRTLAYGETGFRDFTNNKHEIRSPADVKGLKLRVQEIPLYVEMVKGLGGIPTPVAWPETPGALKTGVVDGQENPVSVILGNKFYEFQKYLTLDQHVYGTDFVLVNEAFFQGLSDEDKAMLKRDAIIAGNVGRSIQQFNSAAGVAELQKHGMVVYKPTSAELEAFRKAAQPPVLAYLKSQVEPGWLDDLEAAVADAEASLAN</sequence>
<dbReference type="EMBL" id="FWZX01000003">
    <property type="protein sequence ID" value="SMF02296.1"/>
    <property type="molecule type" value="Genomic_DNA"/>
</dbReference>
<dbReference type="Proteomes" id="UP000192917">
    <property type="component" value="Unassembled WGS sequence"/>
</dbReference>
<dbReference type="RefSeq" id="WP_085121497.1">
    <property type="nucleotide sequence ID" value="NZ_FWZX01000003.1"/>
</dbReference>
<evidence type="ECO:0000256" key="4">
    <source>
        <dbReference type="SAM" id="SignalP"/>
    </source>
</evidence>
<feature type="signal peptide" evidence="4">
    <location>
        <begin position="1"/>
        <end position="25"/>
    </location>
</feature>